<dbReference type="InterPro" id="IPR018490">
    <property type="entry name" value="cNMP-bd_dom_sf"/>
</dbReference>
<evidence type="ECO:0000313" key="2">
    <source>
        <dbReference type="EMBL" id="QUV94224.1"/>
    </source>
</evidence>
<dbReference type="EMBL" id="CP072642">
    <property type="protein sequence ID" value="QUV94224.1"/>
    <property type="molecule type" value="Genomic_DNA"/>
</dbReference>
<dbReference type="PANTHER" id="PTHR10217">
    <property type="entry name" value="VOLTAGE AND LIGAND GATED POTASSIUM CHANNEL"/>
    <property type="match status" value="1"/>
</dbReference>
<dbReference type="InterPro" id="IPR000595">
    <property type="entry name" value="cNMP-bd_dom"/>
</dbReference>
<keyword evidence="3" id="KW-1185">Reference proteome</keyword>
<dbReference type="Pfam" id="PF14332">
    <property type="entry name" value="DUF4388"/>
    <property type="match status" value="1"/>
</dbReference>
<sequence length="366" mass="40779">MSSPEPRSSPPEFSFLRECELFSTLSDLTLQALFLRGQVVVFEPGEDVFHIGDPADYLYVIKSGVVEIRRPAMEGSAELTPVAYVAAGDVIGEVAMFTRSHRASAARMPGGGEIFRISRDNFHSVVAGFPDLALRLCFTFAQRLESTVRNMRKERQRQLGGNLKFFDLPTVIQTIISSGMTGTLRVDDPLGITLAEIYFDGGHLCRSVMGHLTGSEAFFQLFQPPPTEGTFEFKGGEREVAEGATCDILLPGMTMLMEAVRMQDEIGALRRQFPANQRYRPLDDDLRWEGDENLLPIAYDIWYRLHAEEPTVRDLLDSIPASHYTVLSILNHLLETMQISAHQPDSRALTNISDINQNPPSGLDTP</sequence>
<dbReference type="SUPFAM" id="SSF51206">
    <property type="entry name" value="cAMP-binding domain-like"/>
    <property type="match status" value="1"/>
</dbReference>
<dbReference type="InterPro" id="IPR014710">
    <property type="entry name" value="RmlC-like_jellyroll"/>
</dbReference>
<accession>A0ABX8AZU4</accession>
<dbReference type="InterPro" id="IPR050818">
    <property type="entry name" value="KCNH_animal-type"/>
</dbReference>
<evidence type="ECO:0000259" key="1">
    <source>
        <dbReference type="PROSITE" id="PS50042"/>
    </source>
</evidence>
<reference evidence="2 3" key="1">
    <citation type="submission" date="2021-03" db="EMBL/GenBank/DDBJ databases">
        <title>Genomic and phenotypic characterization of Chloracidobacterium isolates provides evidence for multiple species.</title>
        <authorList>
            <person name="Saini M.K."/>
            <person name="Costas A.M.G."/>
            <person name="Tank M."/>
            <person name="Bryant D.A."/>
        </authorList>
    </citation>
    <scope>NUCLEOTIDE SEQUENCE [LARGE SCALE GENOMIC DNA]</scope>
    <source>
        <strain evidence="2 3">N</strain>
    </source>
</reference>
<name>A0ABX8AZU4_9BACT</name>
<dbReference type="SMART" id="SM00100">
    <property type="entry name" value="cNMP"/>
    <property type="match status" value="1"/>
</dbReference>
<gene>
    <name evidence="2" type="ORF">J8C05_01860</name>
</gene>
<feature type="domain" description="Cyclic nucleotide-binding" evidence="1">
    <location>
        <begin position="21"/>
        <end position="143"/>
    </location>
</feature>
<dbReference type="RefSeq" id="WP_211422530.1">
    <property type="nucleotide sequence ID" value="NZ_CP072642.1"/>
</dbReference>
<dbReference type="PROSITE" id="PS50042">
    <property type="entry name" value="CNMP_BINDING_3"/>
    <property type="match status" value="1"/>
</dbReference>
<dbReference type="InterPro" id="IPR025497">
    <property type="entry name" value="PatA-like_N"/>
</dbReference>
<dbReference type="Gene3D" id="2.60.120.10">
    <property type="entry name" value="Jelly Rolls"/>
    <property type="match status" value="1"/>
</dbReference>
<protein>
    <submittedName>
        <fullName evidence="2">Cyclic nucleotide-binding domain-containing protein</fullName>
    </submittedName>
</protein>
<dbReference type="Pfam" id="PF00027">
    <property type="entry name" value="cNMP_binding"/>
    <property type="match status" value="1"/>
</dbReference>
<dbReference type="Proteomes" id="UP000677668">
    <property type="component" value="Chromosome 1"/>
</dbReference>
<dbReference type="PANTHER" id="PTHR10217:SF435">
    <property type="entry name" value="POTASSIUM VOLTAGE-GATED CHANNEL PROTEIN EAG"/>
    <property type="match status" value="1"/>
</dbReference>
<dbReference type="CDD" id="cd00038">
    <property type="entry name" value="CAP_ED"/>
    <property type="match status" value="1"/>
</dbReference>
<proteinExistence type="predicted"/>
<organism evidence="2 3">
    <name type="scientific">Chloracidobacterium sp. N</name>
    <dbReference type="NCBI Taxonomy" id="2821540"/>
    <lineage>
        <taxon>Bacteria</taxon>
        <taxon>Pseudomonadati</taxon>
        <taxon>Acidobacteriota</taxon>
        <taxon>Terriglobia</taxon>
        <taxon>Terriglobales</taxon>
        <taxon>Acidobacteriaceae</taxon>
        <taxon>Chloracidobacterium</taxon>
        <taxon>Chloracidobacterium aggregatum</taxon>
    </lineage>
</organism>
<evidence type="ECO:0000313" key="3">
    <source>
        <dbReference type="Proteomes" id="UP000677668"/>
    </source>
</evidence>